<proteinExistence type="predicted"/>
<accession>A0A9R1W9M2</accession>
<organism evidence="1 2">
    <name type="scientific">Lactuca sativa</name>
    <name type="common">Garden lettuce</name>
    <dbReference type="NCBI Taxonomy" id="4236"/>
    <lineage>
        <taxon>Eukaryota</taxon>
        <taxon>Viridiplantae</taxon>
        <taxon>Streptophyta</taxon>
        <taxon>Embryophyta</taxon>
        <taxon>Tracheophyta</taxon>
        <taxon>Spermatophyta</taxon>
        <taxon>Magnoliopsida</taxon>
        <taxon>eudicotyledons</taxon>
        <taxon>Gunneridae</taxon>
        <taxon>Pentapetalae</taxon>
        <taxon>asterids</taxon>
        <taxon>campanulids</taxon>
        <taxon>Asterales</taxon>
        <taxon>Asteraceae</taxon>
        <taxon>Cichorioideae</taxon>
        <taxon>Cichorieae</taxon>
        <taxon>Lactucinae</taxon>
        <taxon>Lactuca</taxon>
    </lineage>
</organism>
<dbReference type="EMBL" id="NBSK02000002">
    <property type="protein sequence ID" value="KAJ0221131.1"/>
    <property type="molecule type" value="Genomic_DNA"/>
</dbReference>
<name>A0A9R1W9M2_LACSA</name>
<reference evidence="1 2" key="1">
    <citation type="journal article" date="2017" name="Nat. Commun.">
        <title>Genome assembly with in vitro proximity ligation data and whole-genome triplication in lettuce.</title>
        <authorList>
            <person name="Reyes-Chin-Wo S."/>
            <person name="Wang Z."/>
            <person name="Yang X."/>
            <person name="Kozik A."/>
            <person name="Arikit S."/>
            <person name="Song C."/>
            <person name="Xia L."/>
            <person name="Froenicke L."/>
            <person name="Lavelle D.O."/>
            <person name="Truco M.J."/>
            <person name="Xia R."/>
            <person name="Zhu S."/>
            <person name="Xu C."/>
            <person name="Xu H."/>
            <person name="Xu X."/>
            <person name="Cox K."/>
            <person name="Korf I."/>
            <person name="Meyers B.C."/>
            <person name="Michelmore R.W."/>
        </authorList>
    </citation>
    <scope>NUCLEOTIDE SEQUENCE [LARGE SCALE GENOMIC DNA]</scope>
    <source>
        <strain evidence="2">cv. Salinas</strain>
        <tissue evidence="1">Seedlings</tissue>
    </source>
</reference>
<evidence type="ECO:0000313" key="2">
    <source>
        <dbReference type="Proteomes" id="UP000235145"/>
    </source>
</evidence>
<protein>
    <submittedName>
        <fullName evidence="1">Uncharacterized protein</fullName>
    </submittedName>
</protein>
<comment type="caution">
    <text evidence="1">The sequence shown here is derived from an EMBL/GenBank/DDBJ whole genome shotgun (WGS) entry which is preliminary data.</text>
</comment>
<dbReference type="PANTHER" id="PTHR31973:SF189">
    <property type="entry name" value="TRANSPOSASE, MUDR, PLANT, MULE TRANSPOSASE DOMAIN PROTEIN-RELATED"/>
    <property type="match status" value="1"/>
</dbReference>
<keyword evidence="2" id="KW-1185">Reference proteome</keyword>
<sequence>MDFLQKLTISKSKYMYFCLPKESLSEGIHTLVNDGNYKEFLDMAYANDKRMNVYVDHQNEPIFDWIEDEVSEDENGNCQEDEDPVLSDTYFVDHEEDDASYPFPTNKIEILRTNLGSTVRLDEEDIMSDSTTLFSKYYVCFKVVRDGWKEGCRHVTGLDGCLLKGIVRGEVLSAIRRGANNHIYHIAWVVICVEKQSHMEVVHRSTYG</sequence>
<dbReference type="Proteomes" id="UP000235145">
    <property type="component" value="Unassembled WGS sequence"/>
</dbReference>
<dbReference type="PANTHER" id="PTHR31973">
    <property type="entry name" value="POLYPROTEIN, PUTATIVE-RELATED"/>
    <property type="match status" value="1"/>
</dbReference>
<dbReference type="AlphaFoldDB" id="A0A9R1W9M2"/>
<evidence type="ECO:0000313" key="1">
    <source>
        <dbReference type="EMBL" id="KAJ0221131.1"/>
    </source>
</evidence>
<gene>
    <name evidence="1" type="ORF">LSAT_V11C200074350</name>
</gene>